<evidence type="ECO:0000256" key="1">
    <source>
        <dbReference type="SAM" id="MobiDB-lite"/>
    </source>
</evidence>
<reference evidence="2 3" key="1">
    <citation type="submission" date="2021-06" db="EMBL/GenBank/DDBJ databases">
        <title>Caerostris extrusa draft genome.</title>
        <authorList>
            <person name="Kono N."/>
            <person name="Arakawa K."/>
        </authorList>
    </citation>
    <scope>NUCLEOTIDE SEQUENCE [LARGE SCALE GENOMIC DNA]</scope>
</reference>
<gene>
    <name evidence="2" type="ORF">CEXT_187351</name>
</gene>
<dbReference type="Proteomes" id="UP001054945">
    <property type="component" value="Unassembled WGS sequence"/>
</dbReference>
<comment type="caution">
    <text evidence="2">The sequence shown here is derived from an EMBL/GenBank/DDBJ whole genome shotgun (WGS) entry which is preliminary data.</text>
</comment>
<feature type="compositionally biased region" description="Polar residues" evidence="1">
    <location>
        <begin position="1"/>
        <end position="10"/>
    </location>
</feature>
<keyword evidence="3" id="KW-1185">Reference proteome</keyword>
<protein>
    <submittedName>
        <fullName evidence="2">Uncharacterized protein</fullName>
    </submittedName>
</protein>
<sequence length="133" mass="14557">MDCVMSQLSPQMHGGTRVVQPPSPVERWRGGGGSGGTVARSGVNVAVGKQLVWKILPPHRIELISGYIQNLQTMLEEGWSESCMRGGDANMEFLAGSTNLESVELNNHAFHFVRQKALRATLSLNQEKGRDPE</sequence>
<evidence type="ECO:0000313" key="3">
    <source>
        <dbReference type="Proteomes" id="UP001054945"/>
    </source>
</evidence>
<dbReference type="AlphaFoldDB" id="A0AAV4VTQ7"/>
<feature type="region of interest" description="Disordered" evidence="1">
    <location>
        <begin position="1"/>
        <end position="21"/>
    </location>
</feature>
<evidence type="ECO:0000313" key="2">
    <source>
        <dbReference type="EMBL" id="GIY73154.1"/>
    </source>
</evidence>
<accession>A0AAV4VTQ7</accession>
<dbReference type="EMBL" id="BPLR01015038">
    <property type="protein sequence ID" value="GIY73154.1"/>
    <property type="molecule type" value="Genomic_DNA"/>
</dbReference>
<proteinExistence type="predicted"/>
<name>A0AAV4VTQ7_CAEEX</name>
<organism evidence="2 3">
    <name type="scientific">Caerostris extrusa</name>
    <name type="common">Bark spider</name>
    <name type="synonym">Caerostris bankana</name>
    <dbReference type="NCBI Taxonomy" id="172846"/>
    <lineage>
        <taxon>Eukaryota</taxon>
        <taxon>Metazoa</taxon>
        <taxon>Ecdysozoa</taxon>
        <taxon>Arthropoda</taxon>
        <taxon>Chelicerata</taxon>
        <taxon>Arachnida</taxon>
        <taxon>Araneae</taxon>
        <taxon>Araneomorphae</taxon>
        <taxon>Entelegynae</taxon>
        <taxon>Araneoidea</taxon>
        <taxon>Araneidae</taxon>
        <taxon>Caerostris</taxon>
    </lineage>
</organism>